<evidence type="ECO:0000313" key="3">
    <source>
        <dbReference type="Proteomes" id="UP000823388"/>
    </source>
</evidence>
<dbReference type="EMBL" id="CM029054">
    <property type="protein sequence ID" value="KAG2539341.1"/>
    <property type="molecule type" value="Genomic_DNA"/>
</dbReference>
<gene>
    <name evidence="2" type="ORF">PVAP13_9NG464600</name>
</gene>
<protein>
    <submittedName>
        <fullName evidence="2">Uncharacterized protein</fullName>
    </submittedName>
</protein>
<feature type="region of interest" description="Disordered" evidence="1">
    <location>
        <begin position="84"/>
        <end position="116"/>
    </location>
</feature>
<feature type="compositionally biased region" description="Acidic residues" evidence="1">
    <location>
        <begin position="448"/>
        <end position="474"/>
    </location>
</feature>
<dbReference type="PANTHER" id="PTHR34835">
    <property type="entry name" value="OS07G0283600 PROTEIN-RELATED"/>
    <property type="match status" value="1"/>
</dbReference>
<accession>A0A8T0MPI2</accession>
<keyword evidence="3" id="KW-1185">Reference proteome</keyword>
<evidence type="ECO:0000256" key="1">
    <source>
        <dbReference type="SAM" id="MobiDB-lite"/>
    </source>
</evidence>
<name>A0A8T0MPI2_PANVG</name>
<reference evidence="2" key="1">
    <citation type="submission" date="2020-05" db="EMBL/GenBank/DDBJ databases">
        <title>WGS assembly of Panicum virgatum.</title>
        <authorList>
            <person name="Lovell J.T."/>
            <person name="Jenkins J."/>
            <person name="Shu S."/>
            <person name="Juenger T.E."/>
            <person name="Schmutz J."/>
        </authorList>
    </citation>
    <scope>NUCLEOTIDE SEQUENCE</scope>
    <source>
        <strain evidence="2">AP13</strain>
    </source>
</reference>
<sequence length="632" mass="69577">MWPSPSLAHLPSVTQFIGTWRSSISPIFAGAILPCSISPQRLPWKFCLTRKKQQKGSGPGNPPSELSIKITCCCDHSSEEEEKQMGRAGLRRKCRSRKSGARSNNSNAQADKEPRHRASPIRIVRLYPHLTPEQRKMIEDAGFGGLLKISCPTFPWGFCGWLLRRFDTDYCELLIKGRGRIPVTCDSVHRVLGIPNGGGDVKYCLDDKAIAFMFDKLGVTDSYSPTIKSLENSLKHMKPADEHFLRTFMVLVISGFLCPTTGLRISPRCFPALVDIGLIRDRELNWCKFVVEQLRKSISAYGRKNSVPGCLFYLVILYLDSLDTRDIQIPDGTPRISAWNKELVNKVIEMDMKDNGSFGKCLKKEVLCNAVGKLCASMTIALSKFMHEVSALEGNSGEASRDRTPALVENNNVNNVEDNDSQEEEDVLPDDSSELPTEDTKDTSAEVFGDESSVDGGSTDDDSEDDPDWDEDEFNSSKKKRVRTEPGDGAAKSEKGTVKGPGHDSDTAKENQEAGNGCTEEHKNLMKRTLACVDGGTSSHTRSTRQKTSEKSNVVVEKTAVQTPGSRLHGGGRPCSSGPGLCDDGTPLKVEKMDKMHVIDLCTPTSSESDCVVLKTQKILLLLMARNGPHES</sequence>
<dbReference type="OrthoDB" id="657523at2759"/>
<evidence type="ECO:0000313" key="2">
    <source>
        <dbReference type="EMBL" id="KAG2539341.1"/>
    </source>
</evidence>
<organism evidence="2 3">
    <name type="scientific">Panicum virgatum</name>
    <name type="common">Blackwell switchgrass</name>
    <dbReference type="NCBI Taxonomy" id="38727"/>
    <lineage>
        <taxon>Eukaryota</taxon>
        <taxon>Viridiplantae</taxon>
        <taxon>Streptophyta</taxon>
        <taxon>Embryophyta</taxon>
        <taxon>Tracheophyta</taxon>
        <taxon>Spermatophyta</taxon>
        <taxon>Magnoliopsida</taxon>
        <taxon>Liliopsida</taxon>
        <taxon>Poales</taxon>
        <taxon>Poaceae</taxon>
        <taxon>PACMAD clade</taxon>
        <taxon>Panicoideae</taxon>
        <taxon>Panicodae</taxon>
        <taxon>Paniceae</taxon>
        <taxon>Panicinae</taxon>
        <taxon>Panicum</taxon>
        <taxon>Panicum sect. Hiantes</taxon>
    </lineage>
</organism>
<feature type="compositionally biased region" description="Basic and acidic residues" evidence="1">
    <location>
        <begin position="483"/>
        <end position="512"/>
    </location>
</feature>
<dbReference type="AlphaFoldDB" id="A0A8T0MPI2"/>
<proteinExistence type="predicted"/>
<feature type="compositionally biased region" description="Acidic residues" evidence="1">
    <location>
        <begin position="417"/>
        <end position="437"/>
    </location>
</feature>
<comment type="caution">
    <text evidence="2">The sequence shown here is derived from an EMBL/GenBank/DDBJ whole genome shotgun (WGS) entry which is preliminary data.</text>
</comment>
<dbReference type="Proteomes" id="UP000823388">
    <property type="component" value="Chromosome 9N"/>
</dbReference>
<dbReference type="PANTHER" id="PTHR34835:SF85">
    <property type="entry name" value="AMINOTRANSFERASE-LIKE PLANT MOBILE DOMAIN-CONTAINING PROTEIN"/>
    <property type="match status" value="1"/>
</dbReference>
<feature type="region of interest" description="Disordered" evidence="1">
    <location>
        <begin position="534"/>
        <end position="554"/>
    </location>
</feature>
<feature type="compositionally biased region" description="Basic residues" evidence="1">
    <location>
        <begin position="89"/>
        <end position="100"/>
    </location>
</feature>
<feature type="region of interest" description="Disordered" evidence="1">
    <location>
        <begin position="394"/>
        <end position="517"/>
    </location>
</feature>